<gene>
    <name evidence="2" type="ORF">P2L57_12785</name>
</gene>
<evidence type="ECO:0000313" key="3">
    <source>
        <dbReference type="Proteomes" id="UP001220022"/>
    </source>
</evidence>
<reference evidence="2 3" key="1">
    <citation type="submission" date="2023-03" db="EMBL/GenBank/DDBJ databases">
        <title>Draft genome sequence of type strain Streptomyces ferralitis JCM 14344.</title>
        <authorList>
            <person name="Klaysubun C."/>
            <person name="Duangmal K."/>
        </authorList>
    </citation>
    <scope>NUCLEOTIDE SEQUENCE [LARGE SCALE GENOMIC DNA]</scope>
    <source>
        <strain evidence="2 3">JCM 14344</strain>
    </source>
</reference>
<proteinExistence type="predicted"/>
<evidence type="ECO:0000313" key="2">
    <source>
        <dbReference type="EMBL" id="MDF2256575.1"/>
    </source>
</evidence>
<dbReference type="InterPro" id="IPR038765">
    <property type="entry name" value="Papain-like_cys_pep_sf"/>
</dbReference>
<accession>A0ABT5Z0I0</accession>
<dbReference type="RefSeq" id="WP_275813013.1">
    <property type="nucleotide sequence ID" value="NZ_BAAANM010000001.1"/>
</dbReference>
<comment type="caution">
    <text evidence="2">The sequence shown here is derived from an EMBL/GenBank/DDBJ whole genome shotgun (WGS) entry which is preliminary data.</text>
</comment>
<dbReference type="SUPFAM" id="SSF54001">
    <property type="entry name" value="Cysteine proteinases"/>
    <property type="match status" value="1"/>
</dbReference>
<evidence type="ECO:0008006" key="4">
    <source>
        <dbReference type="Google" id="ProtNLM"/>
    </source>
</evidence>
<feature type="region of interest" description="Disordered" evidence="1">
    <location>
        <begin position="1"/>
        <end position="20"/>
    </location>
</feature>
<protein>
    <recommendedName>
        <fullName evidence="4">Peptidase C39-like domain-containing protein</fullName>
    </recommendedName>
</protein>
<name>A0ABT5Z0I0_9ACTN</name>
<keyword evidence="3" id="KW-1185">Reference proteome</keyword>
<dbReference type="EMBL" id="JARHTQ010000007">
    <property type="protein sequence ID" value="MDF2256575.1"/>
    <property type="molecule type" value="Genomic_DNA"/>
</dbReference>
<sequence>MAMANQNGNGMRIGRLGKMPPKVDDRTLNLADYLTPALPPAPPMKTWTEKVQDWTMLGNDRYGDCVIAASLHMEQNWTAYEGPQEMEPTEQQALNVYSTITGFNPNDPSTDRGTNMLDALNYWRKTGIGNGTILAYAASEPGNVEHIKDIVELFGAAYVGLQLPVSAQKQKVWAVPPGGPVGSGQPSSWGGHCVPMIGYTPTQVMCVTWGQLKSMTWGFFETYCDEAYAVLSSQWADGNRPDPDGFSLDDLKQDLNAVVSH</sequence>
<evidence type="ECO:0000256" key="1">
    <source>
        <dbReference type="SAM" id="MobiDB-lite"/>
    </source>
</evidence>
<organism evidence="2 3">
    <name type="scientific">Streptantibioticus ferralitis</name>
    <dbReference type="NCBI Taxonomy" id="236510"/>
    <lineage>
        <taxon>Bacteria</taxon>
        <taxon>Bacillati</taxon>
        <taxon>Actinomycetota</taxon>
        <taxon>Actinomycetes</taxon>
        <taxon>Kitasatosporales</taxon>
        <taxon>Streptomycetaceae</taxon>
        <taxon>Streptantibioticus</taxon>
    </lineage>
</organism>
<dbReference type="Proteomes" id="UP001220022">
    <property type="component" value="Unassembled WGS sequence"/>
</dbReference>